<dbReference type="AlphaFoldDB" id="A0A2P2NS41"/>
<reference evidence="1" key="1">
    <citation type="submission" date="2018-02" db="EMBL/GenBank/DDBJ databases">
        <title>Rhizophora mucronata_Transcriptome.</title>
        <authorList>
            <person name="Meera S.P."/>
            <person name="Sreeshan A."/>
            <person name="Augustine A."/>
        </authorList>
    </citation>
    <scope>NUCLEOTIDE SEQUENCE</scope>
    <source>
        <tissue evidence="1">Leaf</tissue>
    </source>
</reference>
<proteinExistence type="predicted"/>
<evidence type="ECO:0000313" key="1">
    <source>
        <dbReference type="EMBL" id="MBX45319.1"/>
    </source>
</evidence>
<protein>
    <submittedName>
        <fullName evidence="1">Uncharacterized protein</fullName>
    </submittedName>
</protein>
<sequence length="27" mass="2841">MVCTVISVSQPLFNQLLKGIGANASFC</sequence>
<accession>A0A2P2NS41</accession>
<name>A0A2P2NS41_RHIMU</name>
<dbReference type="EMBL" id="GGEC01064835">
    <property type="protein sequence ID" value="MBX45319.1"/>
    <property type="molecule type" value="Transcribed_RNA"/>
</dbReference>
<organism evidence="1">
    <name type="scientific">Rhizophora mucronata</name>
    <name type="common">Asiatic mangrove</name>
    <dbReference type="NCBI Taxonomy" id="61149"/>
    <lineage>
        <taxon>Eukaryota</taxon>
        <taxon>Viridiplantae</taxon>
        <taxon>Streptophyta</taxon>
        <taxon>Embryophyta</taxon>
        <taxon>Tracheophyta</taxon>
        <taxon>Spermatophyta</taxon>
        <taxon>Magnoliopsida</taxon>
        <taxon>eudicotyledons</taxon>
        <taxon>Gunneridae</taxon>
        <taxon>Pentapetalae</taxon>
        <taxon>rosids</taxon>
        <taxon>fabids</taxon>
        <taxon>Malpighiales</taxon>
        <taxon>Rhizophoraceae</taxon>
        <taxon>Rhizophora</taxon>
    </lineage>
</organism>